<keyword evidence="8 9" id="KW-0472">Membrane</keyword>
<gene>
    <name evidence="11" type="ORF">ABK905_11575</name>
</gene>
<accession>A0AAU7QEB5</accession>
<dbReference type="PANTHER" id="PTHR30175:SF1">
    <property type="entry name" value="PTS SYSTEM ARBUTIN-, CELLOBIOSE-, AND SALICIN-SPECIFIC EIIBC COMPONENT-RELATED"/>
    <property type="match status" value="1"/>
</dbReference>
<dbReference type="InterPro" id="IPR003352">
    <property type="entry name" value="PTS_EIIC"/>
</dbReference>
<evidence type="ECO:0000256" key="6">
    <source>
        <dbReference type="ARBA" id="ARBA00022692"/>
    </source>
</evidence>
<feature type="transmembrane region" description="Helical" evidence="9">
    <location>
        <begin position="75"/>
        <end position="92"/>
    </location>
</feature>
<dbReference type="GO" id="GO:0005886">
    <property type="term" value="C:plasma membrane"/>
    <property type="evidence" value="ECO:0007669"/>
    <property type="project" value="UniProtKB-SubCell"/>
</dbReference>
<dbReference type="EMBL" id="CP157947">
    <property type="protein sequence ID" value="XBS71499.1"/>
    <property type="molecule type" value="Genomic_DNA"/>
</dbReference>
<comment type="subcellular location">
    <subcellularLocation>
        <location evidence="1">Cell membrane</location>
        <topology evidence="1">Multi-pass membrane protein</topology>
    </subcellularLocation>
</comment>
<evidence type="ECO:0000259" key="10">
    <source>
        <dbReference type="PROSITE" id="PS51103"/>
    </source>
</evidence>
<keyword evidence="7 9" id="KW-1133">Transmembrane helix</keyword>
<feature type="transmembrane region" description="Helical" evidence="9">
    <location>
        <begin position="6"/>
        <end position="27"/>
    </location>
</feature>
<dbReference type="PROSITE" id="PS51103">
    <property type="entry name" value="PTS_EIIC_TYPE_1"/>
    <property type="match status" value="1"/>
</dbReference>
<dbReference type="InterPro" id="IPR013013">
    <property type="entry name" value="PTS_EIIC_1"/>
</dbReference>
<organism evidence="11">
    <name type="scientific">Acerihabitans sp. KWT182</name>
    <dbReference type="NCBI Taxonomy" id="3157919"/>
    <lineage>
        <taxon>Bacteria</taxon>
        <taxon>Pseudomonadati</taxon>
        <taxon>Pseudomonadota</taxon>
        <taxon>Gammaproteobacteria</taxon>
        <taxon>Enterobacterales</taxon>
        <taxon>Pectobacteriaceae</taxon>
        <taxon>Acerihabitans</taxon>
    </lineage>
</organism>
<evidence type="ECO:0000313" key="11">
    <source>
        <dbReference type="EMBL" id="XBS71499.1"/>
    </source>
</evidence>
<feature type="transmembrane region" description="Helical" evidence="9">
    <location>
        <begin position="129"/>
        <end position="151"/>
    </location>
</feature>
<evidence type="ECO:0000256" key="8">
    <source>
        <dbReference type="ARBA" id="ARBA00023136"/>
    </source>
</evidence>
<dbReference type="AlphaFoldDB" id="A0AAU7QEB5"/>
<keyword evidence="4" id="KW-0762">Sugar transport</keyword>
<reference evidence="11" key="1">
    <citation type="submission" date="2024-06" db="EMBL/GenBank/DDBJ databases">
        <authorList>
            <person name="Coelho C."/>
            <person name="Bento M."/>
            <person name="Garcia E."/>
            <person name="Camelo A."/>
            <person name="Brandao I."/>
            <person name="Espirito Santo C."/>
            <person name="Trovao J."/>
            <person name="Verissimo A."/>
            <person name="Costa J."/>
            <person name="Tiago I."/>
        </authorList>
    </citation>
    <scope>NUCLEOTIDE SEQUENCE</scope>
    <source>
        <strain evidence="11">KWT182</strain>
    </source>
</reference>
<evidence type="ECO:0000256" key="2">
    <source>
        <dbReference type="ARBA" id="ARBA00022448"/>
    </source>
</evidence>
<feature type="transmembrane region" description="Helical" evidence="9">
    <location>
        <begin position="34"/>
        <end position="55"/>
    </location>
</feature>
<feature type="transmembrane region" description="Helical" evidence="9">
    <location>
        <begin position="171"/>
        <end position="192"/>
    </location>
</feature>
<keyword evidence="5" id="KW-0598">Phosphotransferase system</keyword>
<evidence type="ECO:0000256" key="9">
    <source>
        <dbReference type="SAM" id="Phobius"/>
    </source>
</evidence>
<dbReference type="GO" id="GO:0009401">
    <property type="term" value="P:phosphoenolpyruvate-dependent sugar phosphotransferase system"/>
    <property type="evidence" value="ECO:0007669"/>
    <property type="project" value="UniProtKB-KW"/>
</dbReference>
<sequence>MVPATLMVFGPIGNLAANGIAIGYEMLLNTNPIIFNAIFGAFFIYVIMLGVHWVILPLQLSYLAQHGVEYTLGSGGLGNYALLGVCIAVMAASKNKDEKTIAGSAAFVNFLSGVTEPGLYGVVMRNKKYFVSLSLGSLVGGVIFGATHSYITNFAFTGLFGLPAFMSSPTAVTYFISVGVTFVVSFALTFLLTKKEFVRKS</sequence>
<dbReference type="InterPro" id="IPR050558">
    <property type="entry name" value="PTS_Sugar-Specific_Components"/>
</dbReference>
<evidence type="ECO:0000256" key="4">
    <source>
        <dbReference type="ARBA" id="ARBA00022597"/>
    </source>
</evidence>
<proteinExistence type="predicted"/>
<keyword evidence="2" id="KW-0813">Transport</keyword>
<evidence type="ECO:0000256" key="7">
    <source>
        <dbReference type="ARBA" id="ARBA00022989"/>
    </source>
</evidence>
<evidence type="ECO:0000256" key="1">
    <source>
        <dbReference type="ARBA" id="ARBA00004651"/>
    </source>
</evidence>
<dbReference type="Pfam" id="PF02378">
    <property type="entry name" value="PTS_EIIC"/>
    <property type="match status" value="1"/>
</dbReference>
<evidence type="ECO:0000256" key="3">
    <source>
        <dbReference type="ARBA" id="ARBA00022475"/>
    </source>
</evidence>
<name>A0AAU7QEB5_9GAMM</name>
<feature type="domain" description="PTS EIIC type-1" evidence="10">
    <location>
        <begin position="1"/>
        <end position="201"/>
    </location>
</feature>
<evidence type="ECO:0000256" key="5">
    <source>
        <dbReference type="ARBA" id="ARBA00022683"/>
    </source>
</evidence>
<protein>
    <submittedName>
        <fullName evidence="11">PTS transporter subunit EIIC</fullName>
    </submittedName>
</protein>
<keyword evidence="6 9" id="KW-0812">Transmembrane</keyword>
<dbReference type="PANTHER" id="PTHR30175">
    <property type="entry name" value="PHOSPHOTRANSFERASE SYSTEM TRANSPORT PROTEIN"/>
    <property type="match status" value="1"/>
</dbReference>
<dbReference type="GO" id="GO:0008982">
    <property type="term" value="F:protein-N(PI)-phosphohistidine-sugar phosphotransferase activity"/>
    <property type="evidence" value="ECO:0007669"/>
    <property type="project" value="InterPro"/>
</dbReference>
<keyword evidence="3" id="KW-1003">Cell membrane</keyword>